<dbReference type="PANTHER" id="PTHR44147:SF2">
    <property type="entry name" value="DEHYDROGENASE_REDUCTASE SDR FAMILY MEMBER 1"/>
    <property type="match status" value="1"/>
</dbReference>
<dbReference type="SUPFAM" id="SSF51735">
    <property type="entry name" value="NAD(P)-binding Rossmann-fold domains"/>
    <property type="match status" value="1"/>
</dbReference>
<dbReference type="Proteomes" id="UP001500051">
    <property type="component" value="Unassembled WGS sequence"/>
</dbReference>
<dbReference type="Gene3D" id="3.40.50.720">
    <property type="entry name" value="NAD(P)-binding Rossmann-like Domain"/>
    <property type="match status" value="1"/>
</dbReference>
<dbReference type="Pfam" id="PF00106">
    <property type="entry name" value="adh_short"/>
    <property type="match status" value="1"/>
</dbReference>
<dbReference type="PANTHER" id="PTHR44147">
    <property type="entry name" value="DEHYDROGENASE/REDUCTASE SDR FAMILY MEMBER 1"/>
    <property type="match status" value="1"/>
</dbReference>
<accession>A0ABP7E8E5</accession>
<dbReference type="InterPro" id="IPR002347">
    <property type="entry name" value="SDR_fam"/>
</dbReference>
<gene>
    <name evidence="1" type="ORF">GCM10022204_38970</name>
</gene>
<comment type="caution">
    <text evidence="1">The sequence shown here is derived from an EMBL/GenBank/DDBJ whole genome shotgun (WGS) entry which is preliminary data.</text>
</comment>
<reference evidence="2" key="1">
    <citation type="journal article" date="2019" name="Int. J. Syst. Evol. Microbiol.">
        <title>The Global Catalogue of Microorganisms (GCM) 10K type strain sequencing project: providing services to taxonomists for standard genome sequencing and annotation.</title>
        <authorList>
            <consortium name="The Broad Institute Genomics Platform"/>
            <consortium name="The Broad Institute Genome Sequencing Center for Infectious Disease"/>
            <person name="Wu L."/>
            <person name="Ma J."/>
        </authorList>
    </citation>
    <scope>NUCLEOTIDE SEQUENCE [LARGE SCALE GENOMIC DNA]</scope>
    <source>
        <strain evidence="2">JCM 16548</strain>
    </source>
</reference>
<name>A0ABP7E8E5_9ACTN</name>
<dbReference type="RefSeq" id="WP_344814126.1">
    <property type="nucleotide sequence ID" value="NZ_BAAAYX010000020.1"/>
</dbReference>
<dbReference type="PRINTS" id="PR00081">
    <property type="entry name" value="GDHRDH"/>
</dbReference>
<dbReference type="EMBL" id="BAAAYX010000020">
    <property type="protein sequence ID" value="GAA3715630.1"/>
    <property type="molecule type" value="Genomic_DNA"/>
</dbReference>
<evidence type="ECO:0000313" key="2">
    <source>
        <dbReference type="Proteomes" id="UP001500051"/>
    </source>
</evidence>
<protein>
    <submittedName>
        <fullName evidence="1">SDR family NAD(P)-dependent oxidoreductase</fullName>
    </submittedName>
</protein>
<evidence type="ECO:0000313" key="1">
    <source>
        <dbReference type="EMBL" id="GAA3715630.1"/>
    </source>
</evidence>
<organism evidence="1 2">
    <name type="scientific">Microlunatus aurantiacus</name>
    <dbReference type="NCBI Taxonomy" id="446786"/>
    <lineage>
        <taxon>Bacteria</taxon>
        <taxon>Bacillati</taxon>
        <taxon>Actinomycetota</taxon>
        <taxon>Actinomycetes</taxon>
        <taxon>Propionibacteriales</taxon>
        <taxon>Propionibacteriaceae</taxon>
        <taxon>Microlunatus</taxon>
    </lineage>
</organism>
<keyword evidence="2" id="KW-1185">Reference proteome</keyword>
<proteinExistence type="predicted"/>
<sequence>MSTLTDTVALVTGGSRGIGRGIVLALAAHGATVYVTGRTTTDGSSALPVGGSLASTVAAAPEGRVVAIACDHADDDQSEAAVRQVVDEHGRIDVLVNNAWAGYEGYATGTAGPPDQPFWERSLDWWDVNQAGPRWSYVVTRAAAPALVTAGRGLVVTTSFTCDPGDPAYGVAKTSSNRLVAEWQAALGPFGVVSVGLHPGLVSTEIVALNAQYFDMSQAQSPRHVGDTVAALAGDAEVGRWAGRCCTVTELAEHYGLTDPEPWG</sequence>
<dbReference type="InterPro" id="IPR036291">
    <property type="entry name" value="NAD(P)-bd_dom_sf"/>
</dbReference>